<feature type="transmembrane region" description="Helical" evidence="1">
    <location>
        <begin position="51"/>
        <end position="74"/>
    </location>
</feature>
<keyword evidence="3" id="KW-1185">Reference proteome</keyword>
<dbReference type="VEuPathDB" id="TrichDB:TVAGG3_0715420"/>
<feature type="transmembrane region" description="Helical" evidence="1">
    <location>
        <begin position="109"/>
        <end position="130"/>
    </location>
</feature>
<evidence type="ECO:0000256" key="1">
    <source>
        <dbReference type="SAM" id="Phobius"/>
    </source>
</evidence>
<evidence type="ECO:0000313" key="2">
    <source>
        <dbReference type="EMBL" id="EAX90244.1"/>
    </source>
</evidence>
<sequence length="570" mass="65826">MNQSEASVSKSVSSVSLSVQDSESLTQGKSSFFDNIFPLFDQMMQKTKFPVWFLSLVAVFMLFQVLSITFWIYAPPFKNTSGKWSTLYTILIKIFTFQDPLDFLGYHNMNMYICVGVAFVSCIWIILMIVYNNKKYMIPTAFLYISSIIIDIVDPCFITPAVFVSCHGITSLYRHFDFQLIIEVLIGFVTYLFFVSCFVISLKLKSRSVVLTNLTFPLFDSSPITTWVITTSSGCLFSAIADIYDDWIYVALGVVHLGTTMYVCYCLLFIPFYEVWRNSICLSIGITTCVLDINFFVLYAFPKFTFNYTIFIFVGCLLISYILTTIYFKKKVSKITNQLKKQENFATPSEYLDTLNIDKSTRKAMMYIVVGLATLGEYFVDGSLTDYIINIGTMESSISILLQVVTFFPSESRKMDLLFKKLFKKRKMTFADRFLIYQVYRIKLRRLMSDTKDTIETFNKLKTKNDQCKVVMRNFWDQTSADVSYLSSISIILNDLDSFFKYAISNNPNNLRIANEYADFLAECMTDFDKAIYQSVRAELIGNGRNFNVDISFRSVVNKFPRYLKDHILD</sequence>
<feature type="transmembrane region" description="Helical" evidence="1">
    <location>
        <begin position="364"/>
        <end position="381"/>
    </location>
</feature>
<feature type="transmembrane region" description="Helical" evidence="1">
    <location>
        <begin position="142"/>
        <end position="164"/>
    </location>
</feature>
<feature type="transmembrane region" description="Helical" evidence="1">
    <location>
        <begin position="247"/>
        <end position="273"/>
    </location>
</feature>
<accession>A2FXX0</accession>
<dbReference type="OrthoDB" id="10649383at2759"/>
<feature type="transmembrane region" description="Helical" evidence="1">
    <location>
        <begin position="184"/>
        <end position="204"/>
    </location>
</feature>
<keyword evidence="1" id="KW-0812">Transmembrane</keyword>
<organism evidence="2 3">
    <name type="scientific">Trichomonas vaginalis (strain ATCC PRA-98 / G3)</name>
    <dbReference type="NCBI Taxonomy" id="412133"/>
    <lineage>
        <taxon>Eukaryota</taxon>
        <taxon>Metamonada</taxon>
        <taxon>Parabasalia</taxon>
        <taxon>Trichomonadida</taxon>
        <taxon>Trichomonadidae</taxon>
        <taxon>Trichomonas</taxon>
    </lineage>
</organism>
<dbReference type="AlphaFoldDB" id="A2FXX0"/>
<keyword evidence="1" id="KW-1133">Transmembrane helix</keyword>
<name>A2FXX0_TRIV3</name>
<evidence type="ECO:0000313" key="3">
    <source>
        <dbReference type="Proteomes" id="UP000001542"/>
    </source>
</evidence>
<reference evidence="2" key="1">
    <citation type="submission" date="2006-10" db="EMBL/GenBank/DDBJ databases">
        <authorList>
            <person name="Amadeo P."/>
            <person name="Zhao Q."/>
            <person name="Wortman J."/>
            <person name="Fraser-Liggett C."/>
            <person name="Carlton J."/>
        </authorList>
    </citation>
    <scope>NUCLEOTIDE SEQUENCE</scope>
    <source>
        <strain evidence="2">G3</strain>
    </source>
</reference>
<keyword evidence="1" id="KW-0472">Membrane</keyword>
<reference evidence="2" key="2">
    <citation type="journal article" date="2007" name="Science">
        <title>Draft genome sequence of the sexually transmitted pathogen Trichomonas vaginalis.</title>
        <authorList>
            <person name="Carlton J.M."/>
            <person name="Hirt R.P."/>
            <person name="Silva J.C."/>
            <person name="Delcher A.L."/>
            <person name="Schatz M."/>
            <person name="Zhao Q."/>
            <person name="Wortman J.R."/>
            <person name="Bidwell S.L."/>
            <person name="Alsmark U.C.M."/>
            <person name="Besteiro S."/>
            <person name="Sicheritz-Ponten T."/>
            <person name="Noel C.J."/>
            <person name="Dacks J.B."/>
            <person name="Foster P.G."/>
            <person name="Simillion C."/>
            <person name="Van de Peer Y."/>
            <person name="Miranda-Saavedra D."/>
            <person name="Barton G.J."/>
            <person name="Westrop G.D."/>
            <person name="Mueller S."/>
            <person name="Dessi D."/>
            <person name="Fiori P.L."/>
            <person name="Ren Q."/>
            <person name="Paulsen I."/>
            <person name="Zhang H."/>
            <person name="Bastida-Corcuera F.D."/>
            <person name="Simoes-Barbosa A."/>
            <person name="Brown M.T."/>
            <person name="Hayes R.D."/>
            <person name="Mukherjee M."/>
            <person name="Okumura C.Y."/>
            <person name="Schneider R."/>
            <person name="Smith A.J."/>
            <person name="Vanacova S."/>
            <person name="Villalvazo M."/>
            <person name="Haas B.J."/>
            <person name="Pertea M."/>
            <person name="Feldblyum T.V."/>
            <person name="Utterback T.R."/>
            <person name="Shu C.L."/>
            <person name="Osoegawa K."/>
            <person name="de Jong P.J."/>
            <person name="Hrdy I."/>
            <person name="Horvathova L."/>
            <person name="Zubacova Z."/>
            <person name="Dolezal P."/>
            <person name="Malik S.B."/>
            <person name="Logsdon J.M. Jr."/>
            <person name="Henze K."/>
            <person name="Gupta A."/>
            <person name="Wang C.C."/>
            <person name="Dunne R.L."/>
            <person name="Upcroft J.A."/>
            <person name="Upcroft P."/>
            <person name="White O."/>
            <person name="Salzberg S.L."/>
            <person name="Tang P."/>
            <person name="Chiu C.-H."/>
            <person name="Lee Y.-S."/>
            <person name="Embley T.M."/>
            <person name="Coombs G.H."/>
            <person name="Mottram J.C."/>
            <person name="Tachezy J."/>
            <person name="Fraser-Liggett C.M."/>
            <person name="Johnson P.J."/>
        </authorList>
    </citation>
    <scope>NUCLEOTIDE SEQUENCE [LARGE SCALE GENOMIC DNA]</scope>
    <source>
        <strain evidence="2">G3</strain>
    </source>
</reference>
<proteinExistence type="predicted"/>
<dbReference type="KEGG" id="tva:4747923"/>
<feature type="transmembrane region" description="Helical" evidence="1">
    <location>
        <begin position="308"/>
        <end position="328"/>
    </location>
</feature>
<protein>
    <submittedName>
        <fullName evidence="2">Uncharacterized protein</fullName>
    </submittedName>
</protein>
<dbReference type="VEuPathDB" id="TrichDB:TVAG_365240"/>
<dbReference type="RefSeq" id="XP_001303174.1">
    <property type="nucleotide sequence ID" value="XM_001303173.1"/>
</dbReference>
<gene>
    <name evidence="2" type="ORF">TVAG_365240</name>
</gene>
<dbReference type="InParanoid" id="A2FXX0"/>
<feature type="transmembrane region" description="Helical" evidence="1">
    <location>
        <begin position="280"/>
        <end position="302"/>
    </location>
</feature>
<dbReference type="EMBL" id="DS114123">
    <property type="protein sequence ID" value="EAX90244.1"/>
    <property type="molecule type" value="Genomic_DNA"/>
</dbReference>
<dbReference type="Proteomes" id="UP000001542">
    <property type="component" value="Unassembled WGS sequence"/>
</dbReference>